<organism evidence="2">
    <name type="scientific">Pseudomonas aeruginosa</name>
    <dbReference type="NCBI Taxonomy" id="287"/>
    <lineage>
        <taxon>Bacteria</taxon>
        <taxon>Pseudomonadati</taxon>
        <taxon>Pseudomonadota</taxon>
        <taxon>Gammaproteobacteria</taxon>
        <taxon>Pseudomonadales</taxon>
        <taxon>Pseudomonadaceae</taxon>
        <taxon>Pseudomonas</taxon>
    </lineage>
</organism>
<dbReference type="AlphaFoldDB" id="B3G195"/>
<protein>
    <submittedName>
        <fullName evidence="2">Hypothetical transport protein</fullName>
    </submittedName>
</protein>
<accession>B3G195</accession>
<feature type="region of interest" description="Disordered" evidence="1">
    <location>
        <begin position="1"/>
        <end position="20"/>
    </location>
</feature>
<sequence>MQMLPLPAAGAGATGDTAMSSTQHQLIEQCATRLRGIVEALDNIHDTSPHRWSTDLDDVHSSAESLLALIKDQAPTQAAQDLALRTIAEYPCPEQDNMTAANMRQVAADAITGALAFGAEGQRTLELAMLVRMLASSLKRHAPESNLVARATNYLAAKGLAGTPLRDAPASVEQAGRDVEPAPCPFCGGEVDPTGWLRGDGTRGPECNDCGATARSMEAWQTRTAMTQPEGSPVIGCLCGMPMTEGHHSPAGCSSLEEFATHSDQAQHSVPEGYALIPTRETEAMHDAVMALLYKGVARTDTQKLLDAYIAAAPGKEVPQAWHDVQAERRRQIEAEGWTPEHDDEHSHGQMARAAACYALAGSSAPNDGTAALLVSLAWPWDEQWWKPTSARGDLVKACALALAEIERLDRAGISQNPQPGATTASS</sequence>
<feature type="compositionally biased region" description="Low complexity" evidence="1">
    <location>
        <begin position="8"/>
        <end position="18"/>
    </location>
</feature>
<evidence type="ECO:0000256" key="1">
    <source>
        <dbReference type="SAM" id="MobiDB-lite"/>
    </source>
</evidence>
<gene>
    <name evidence="2" type="ORF">PACL_0591</name>
</gene>
<evidence type="ECO:0000313" key="2">
    <source>
        <dbReference type="EMBL" id="ACD38839.1"/>
    </source>
</evidence>
<dbReference type="EMBL" id="EU595740">
    <property type="protein sequence ID" value="ACD38839.1"/>
    <property type="molecule type" value="Genomic_DNA"/>
</dbReference>
<proteinExistence type="predicted"/>
<reference evidence="2" key="1">
    <citation type="journal article" date="2008" name="Genomics">
        <title>Large-insert genome analysis technology detects structural variation in Pseudomonas aeruginosa clinical strains from cystic fibrosis patients.</title>
        <authorList>
            <person name="Hayden H.S."/>
            <person name="Gillett W."/>
            <person name="Saenphimmachak C."/>
            <person name="Lim R."/>
            <person name="Zhou Y."/>
            <person name="Jacobs M.A."/>
            <person name="Chang J."/>
            <person name="Rohmer L."/>
            <person name="D'Argenio D.A."/>
            <person name="Palmieri A."/>
            <person name="Levy R."/>
            <person name="Haugen E."/>
            <person name="Wong G.K."/>
            <person name="Brittnacher M.J."/>
            <person name="Burns J.L."/>
            <person name="Miller S.I."/>
            <person name="Olson M.V."/>
            <person name="Kaul R."/>
        </authorList>
    </citation>
    <scope>NUCLEOTIDE SEQUENCE</scope>
    <source>
        <strain evidence="2">PACS10223</strain>
    </source>
</reference>
<name>B3G195_PSEAI</name>